<dbReference type="AlphaFoldDB" id="A0AAV3PR09"/>
<name>A0AAV3PR09_LITER</name>
<proteinExistence type="predicted"/>
<gene>
    <name evidence="1" type="ORF">LIER_11853</name>
</gene>
<comment type="caution">
    <text evidence="1">The sequence shown here is derived from an EMBL/GenBank/DDBJ whole genome shotgun (WGS) entry which is preliminary data.</text>
</comment>
<evidence type="ECO:0000313" key="1">
    <source>
        <dbReference type="EMBL" id="GAA0153675.1"/>
    </source>
</evidence>
<protein>
    <submittedName>
        <fullName evidence="1">Uncharacterized protein</fullName>
    </submittedName>
</protein>
<reference evidence="1 2" key="1">
    <citation type="submission" date="2024-01" db="EMBL/GenBank/DDBJ databases">
        <title>The complete chloroplast genome sequence of Lithospermum erythrorhizon: insights into the phylogenetic relationship among Boraginaceae species and the maternal lineages of purple gromwells.</title>
        <authorList>
            <person name="Okada T."/>
            <person name="Watanabe K."/>
        </authorList>
    </citation>
    <scope>NUCLEOTIDE SEQUENCE [LARGE SCALE GENOMIC DNA]</scope>
</reference>
<accession>A0AAV3PR09</accession>
<sequence length="99" mass="11526">MAFYKRLRYDKLKNALVLETPLSKDQLTARVKQYVELEELKSKETNGKDLRDVLTRKRARSKSLESSLYRKGSSEIGSNPSKGDNMIPNRRRVWCVAHK</sequence>
<evidence type="ECO:0000313" key="2">
    <source>
        <dbReference type="Proteomes" id="UP001454036"/>
    </source>
</evidence>
<organism evidence="1 2">
    <name type="scientific">Lithospermum erythrorhizon</name>
    <name type="common">Purple gromwell</name>
    <name type="synonym">Lithospermum officinale var. erythrorhizon</name>
    <dbReference type="NCBI Taxonomy" id="34254"/>
    <lineage>
        <taxon>Eukaryota</taxon>
        <taxon>Viridiplantae</taxon>
        <taxon>Streptophyta</taxon>
        <taxon>Embryophyta</taxon>
        <taxon>Tracheophyta</taxon>
        <taxon>Spermatophyta</taxon>
        <taxon>Magnoliopsida</taxon>
        <taxon>eudicotyledons</taxon>
        <taxon>Gunneridae</taxon>
        <taxon>Pentapetalae</taxon>
        <taxon>asterids</taxon>
        <taxon>lamiids</taxon>
        <taxon>Boraginales</taxon>
        <taxon>Boraginaceae</taxon>
        <taxon>Boraginoideae</taxon>
        <taxon>Lithospermeae</taxon>
        <taxon>Lithospermum</taxon>
    </lineage>
</organism>
<keyword evidence="2" id="KW-1185">Reference proteome</keyword>
<dbReference type="Proteomes" id="UP001454036">
    <property type="component" value="Unassembled WGS sequence"/>
</dbReference>
<dbReference type="EMBL" id="BAABME010002227">
    <property type="protein sequence ID" value="GAA0153675.1"/>
    <property type="molecule type" value="Genomic_DNA"/>
</dbReference>